<gene>
    <name evidence="2" type="ORF">BJ508DRAFT_311786</name>
</gene>
<evidence type="ECO:0000256" key="1">
    <source>
        <dbReference type="SAM" id="MobiDB-lite"/>
    </source>
</evidence>
<accession>A0A3N4I1C8</accession>
<proteinExistence type="predicted"/>
<feature type="compositionally biased region" description="Basic residues" evidence="1">
    <location>
        <begin position="169"/>
        <end position="184"/>
    </location>
</feature>
<organism evidence="2 3">
    <name type="scientific">Ascobolus immersus RN42</name>
    <dbReference type="NCBI Taxonomy" id="1160509"/>
    <lineage>
        <taxon>Eukaryota</taxon>
        <taxon>Fungi</taxon>
        <taxon>Dikarya</taxon>
        <taxon>Ascomycota</taxon>
        <taxon>Pezizomycotina</taxon>
        <taxon>Pezizomycetes</taxon>
        <taxon>Pezizales</taxon>
        <taxon>Ascobolaceae</taxon>
        <taxon>Ascobolus</taxon>
    </lineage>
</organism>
<sequence>MVWTHLGHAIHPAKILTRRCAGVVHGEEEPQRECVVKAMIRQKNVLKASMERSAALRRSGTQETKTQILAKGRLLRKSNYGDAFDHVRDAIYKTRNIQHGSHLDLQFDTPASVPNGDNNRSSHRPSFEASHFYIRLDPPPSTLSLTRKHFQKPQDDHPPPSRFGPPAHPRTHPPHTLTRLRTRQ</sequence>
<evidence type="ECO:0000313" key="2">
    <source>
        <dbReference type="EMBL" id="RPA75694.1"/>
    </source>
</evidence>
<keyword evidence="3" id="KW-1185">Reference proteome</keyword>
<dbReference type="Proteomes" id="UP000275078">
    <property type="component" value="Unassembled WGS sequence"/>
</dbReference>
<feature type="region of interest" description="Disordered" evidence="1">
    <location>
        <begin position="105"/>
        <end position="125"/>
    </location>
</feature>
<evidence type="ECO:0000313" key="3">
    <source>
        <dbReference type="Proteomes" id="UP000275078"/>
    </source>
</evidence>
<reference evidence="2 3" key="1">
    <citation type="journal article" date="2018" name="Nat. Ecol. Evol.">
        <title>Pezizomycetes genomes reveal the molecular basis of ectomycorrhizal truffle lifestyle.</title>
        <authorList>
            <person name="Murat C."/>
            <person name="Payen T."/>
            <person name="Noel B."/>
            <person name="Kuo A."/>
            <person name="Morin E."/>
            <person name="Chen J."/>
            <person name="Kohler A."/>
            <person name="Krizsan K."/>
            <person name="Balestrini R."/>
            <person name="Da Silva C."/>
            <person name="Montanini B."/>
            <person name="Hainaut M."/>
            <person name="Levati E."/>
            <person name="Barry K.W."/>
            <person name="Belfiori B."/>
            <person name="Cichocki N."/>
            <person name="Clum A."/>
            <person name="Dockter R.B."/>
            <person name="Fauchery L."/>
            <person name="Guy J."/>
            <person name="Iotti M."/>
            <person name="Le Tacon F."/>
            <person name="Lindquist E.A."/>
            <person name="Lipzen A."/>
            <person name="Malagnac F."/>
            <person name="Mello A."/>
            <person name="Molinier V."/>
            <person name="Miyauchi S."/>
            <person name="Poulain J."/>
            <person name="Riccioni C."/>
            <person name="Rubini A."/>
            <person name="Sitrit Y."/>
            <person name="Splivallo R."/>
            <person name="Traeger S."/>
            <person name="Wang M."/>
            <person name="Zifcakova L."/>
            <person name="Wipf D."/>
            <person name="Zambonelli A."/>
            <person name="Paolocci F."/>
            <person name="Nowrousian M."/>
            <person name="Ottonello S."/>
            <person name="Baldrian P."/>
            <person name="Spatafora J.W."/>
            <person name="Henrissat B."/>
            <person name="Nagy L.G."/>
            <person name="Aury J.M."/>
            <person name="Wincker P."/>
            <person name="Grigoriev I.V."/>
            <person name="Bonfante P."/>
            <person name="Martin F.M."/>
        </authorList>
    </citation>
    <scope>NUCLEOTIDE SEQUENCE [LARGE SCALE GENOMIC DNA]</scope>
    <source>
        <strain evidence="2 3">RN42</strain>
    </source>
</reference>
<dbReference type="AlphaFoldDB" id="A0A3N4I1C8"/>
<protein>
    <submittedName>
        <fullName evidence="2">Uncharacterized protein</fullName>
    </submittedName>
</protein>
<dbReference type="EMBL" id="ML119759">
    <property type="protein sequence ID" value="RPA75694.1"/>
    <property type="molecule type" value="Genomic_DNA"/>
</dbReference>
<name>A0A3N4I1C8_ASCIM</name>
<feature type="region of interest" description="Disordered" evidence="1">
    <location>
        <begin position="138"/>
        <end position="184"/>
    </location>
</feature>